<evidence type="ECO:0000313" key="6">
    <source>
        <dbReference type="EMBL" id="RGU58457.1"/>
    </source>
</evidence>
<dbReference type="InterPro" id="IPR013766">
    <property type="entry name" value="Thioredoxin_domain"/>
</dbReference>
<feature type="domain" description="Thioredoxin" evidence="5">
    <location>
        <begin position="260"/>
        <end position="397"/>
    </location>
</feature>
<evidence type="ECO:0000256" key="3">
    <source>
        <dbReference type="ARBA" id="ARBA00023157"/>
    </source>
</evidence>
<name>A0A1Y3YG11_9BACT</name>
<dbReference type="SUPFAM" id="SSF52833">
    <property type="entry name" value="Thioredoxin-like"/>
    <property type="match status" value="1"/>
</dbReference>
<dbReference type="GO" id="GO:0016209">
    <property type="term" value="F:antioxidant activity"/>
    <property type="evidence" value="ECO:0007669"/>
    <property type="project" value="InterPro"/>
</dbReference>
<dbReference type="InterPro" id="IPR017937">
    <property type="entry name" value="Thioredoxin_CS"/>
</dbReference>
<dbReference type="CDD" id="cd02966">
    <property type="entry name" value="TlpA_like_family"/>
    <property type="match status" value="1"/>
</dbReference>
<dbReference type="GO" id="GO:0017004">
    <property type="term" value="P:cytochrome complex assembly"/>
    <property type="evidence" value="ECO:0007669"/>
    <property type="project" value="UniProtKB-KW"/>
</dbReference>
<evidence type="ECO:0000256" key="2">
    <source>
        <dbReference type="ARBA" id="ARBA00022748"/>
    </source>
</evidence>
<dbReference type="GO" id="GO:0016491">
    <property type="term" value="F:oxidoreductase activity"/>
    <property type="evidence" value="ECO:0007669"/>
    <property type="project" value="InterPro"/>
</dbReference>
<evidence type="ECO:0000256" key="4">
    <source>
        <dbReference type="ARBA" id="ARBA00023284"/>
    </source>
</evidence>
<sequence>MKIMLRTMKNGFYFLGGLLLLAGACTAPDSYRLVGNLSGLADGTRMLLVPAATHKQEKPIGEAVVEDGKFVFEGQLPEPRLLNLQAEGKQLYYAFMLENGEVTITGEAVSTTDGDREMVTLNKAVVTGSKADREFREKIAFRQELDKAYTRLHQKYEDISRQLGEARRTGNAVKIDSLNQTEEMKAYARDEKAFFTQVEKQTMASIKANKDSYWGPLLMLYCFNYFTEDPAQIELYNSFPEEIQNGYYGQLLKKELIPENLIGKRLPAFSAPDRNGNIHSDSDLRKNKKCVLIDFWASWCGPCRREIPNLKKIYEAYVDKGLEIISISIDKEDKAWQKALDEEQLPWPNLIDRQELFGEQFYGRTIPAIFLVTEDGIVQYDKLRGQALSDKIAEILN</sequence>
<organism evidence="6 8">
    <name type="scientific">Odoribacter splanchnicus</name>
    <dbReference type="NCBI Taxonomy" id="28118"/>
    <lineage>
        <taxon>Bacteria</taxon>
        <taxon>Pseudomonadati</taxon>
        <taxon>Bacteroidota</taxon>
        <taxon>Bacteroidia</taxon>
        <taxon>Bacteroidales</taxon>
        <taxon>Odoribacteraceae</taxon>
        <taxon>Odoribacter</taxon>
    </lineage>
</organism>
<keyword evidence="3" id="KW-1015">Disulfide bond</keyword>
<proteinExistence type="predicted"/>
<dbReference type="InterPro" id="IPR036249">
    <property type="entry name" value="Thioredoxin-like_sf"/>
</dbReference>
<dbReference type="PROSITE" id="PS51257">
    <property type="entry name" value="PROKAR_LIPOPROTEIN"/>
    <property type="match status" value="1"/>
</dbReference>
<dbReference type="EMBL" id="QSCO01000010">
    <property type="protein sequence ID" value="RGY06917.1"/>
    <property type="molecule type" value="Genomic_DNA"/>
</dbReference>
<evidence type="ECO:0000313" key="7">
    <source>
        <dbReference type="EMBL" id="RGY06917.1"/>
    </source>
</evidence>
<comment type="caution">
    <text evidence="6">The sequence shown here is derived from an EMBL/GenBank/DDBJ whole genome shotgun (WGS) entry which is preliminary data.</text>
</comment>
<dbReference type="AlphaFoldDB" id="A0A1Y3YG11"/>
<dbReference type="Proteomes" id="UP000284243">
    <property type="component" value="Unassembled WGS sequence"/>
</dbReference>
<evidence type="ECO:0000313" key="8">
    <source>
        <dbReference type="Proteomes" id="UP000284243"/>
    </source>
</evidence>
<dbReference type="PROSITE" id="PS51352">
    <property type="entry name" value="THIOREDOXIN_2"/>
    <property type="match status" value="1"/>
</dbReference>
<dbReference type="InterPro" id="IPR000866">
    <property type="entry name" value="AhpC/TSA"/>
</dbReference>
<keyword evidence="2" id="KW-0201">Cytochrome c-type biogenesis</keyword>
<protein>
    <submittedName>
        <fullName evidence="6">AhpC/TSA family protein</fullName>
    </submittedName>
</protein>
<evidence type="ECO:0000256" key="1">
    <source>
        <dbReference type="ARBA" id="ARBA00004196"/>
    </source>
</evidence>
<dbReference type="Proteomes" id="UP000284434">
    <property type="component" value="Unassembled WGS sequence"/>
</dbReference>
<dbReference type="EMBL" id="QRYC01000002">
    <property type="protein sequence ID" value="RGU58457.1"/>
    <property type="molecule type" value="Genomic_DNA"/>
</dbReference>
<keyword evidence="4" id="KW-0676">Redox-active center</keyword>
<gene>
    <name evidence="6" type="ORF">DWW57_01700</name>
    <name evidence="7" type="ORF">DXA53_08695</name>
</gene>
<accession>A0A1Y3YG11</accession>
<dbReference type="Gene3D" id="3.40.30.10">
    <property type="entry name" value="Glutaredoxin"/>
    <property type="match status" value="1"/>
</dbReference>
<comment type="subcellular location">
    <subcellularLocation>
        <location evidence="1">Cell envelope</location>
    </subcellularLocation>
</comment>
<dbReference type="PANTHER" id="PTHR42852">
    <property type="entry name" value="THIOL:DISULFIDE INTERCHANGE PROTEIN DSBE"/>
    <property type="match status" value="1"/>
</dbReference>
<dbReference type="Pfam" id="PF14289">
    <property type="entry name" value="DUF4369"/>
    <property type="match status" value="1"/>
</dbReference>
<dbReference type="InterPro" id="IPR025380">
    <property type="entry name" value="DUF4369"/>
</dbReference>
<evidence type="ECO:0000313" key="9">
    <source>
        <dbReference type="Proteomes" id="UP000284434"/>
    </source>
</evidence>
<dbReference type="PROSITE" id="PS00194">
    <property type="entry name" value="THIOREDOXIN_1"/>
    <property type="match status" value="1"/>
</dbReference>
<dbReference type="Pfam" id="PF00578">
    <property type="entry name" value="AhpC-TSA"/>
    <property type="match status" value="1"/>
</dbReference>
<evidence type="ECO:0000259" key="5">
    <source>
        <dbReference type="PROSITE" id="PS51352"/>
    </source>
</evidence>
<dbReference type="InterPro" id="IPR050553">
    <property type="entry name" value="Thioredoxin_ResA/DsbE_sf"/>
</dbReference>
<dbReference type="PANTHER" id="PTHR42852:SF6">
    <property type="entry name" value="THIOL:DISULFIDE INTERCHANGE PROTEIN DSBE"/>
    <property type="match status" value="1"/>
</dbReference>
<dbReference type="GO" id="GO:0030313">
    <property type="term" value="C:cell envelope"/>
    <property type="evidence" value="ECO:0007669"/>
    <property type="project" value="UniProtKB-SubCell"/>
</dbReference>
<reference evidence="8 9" key="1">
    <citation type="submission" date="2018-08" db="EMBL/GenBank/DDBJ databases">
        <title>A genome reference for cultivated species of the human gut microbiota.</title>
        <authorList>
            <person name="Zou Y."/>
            <person name="Xue W."/>
            <person name="Luo G."/>
        </authorList>
    </citation>
    <scope>NUCLEOTIDE SEQUENCE [LARGE SCALE GENOMIC DNA]</scope>
    <source>
        <strain evidence="6 8">AF16-14</strain>
        <strain evidence="7 9">OF03-11</strain>
    </source>
</reference>